<reference evidence="2 3" key="1">
    <citation type="submission" date="2024-07" db="EMBL/GenBank/DDBJ databases">
        <authorList>
            <person name="Akdeniz Z."/>
        </authorList>
    </citation>
    <scope>NUCLEOTIDE SEQUENCE [LARGE SCALE GENOMIC DNA]</scope>
</reference>
<dbReference type="Proteomes" id="UP001642409">
    <property type="component" value="Unassembled WGS sequence"/>
</dbReference>
<comment type="caution">
    <text evidence="2">The sequence shown here is derived from an EMBL/GenBank/DDBJ whole genome shotgun (WGS) entry which is preliminary data.</text>
</comment>
<feature type="coiled-coil region" evidence="1">
    <location>
        <begin position="593"/>
        <end position="635"/>
    </location>
</feature>
<evidence type="ECO:0000313" key="3">
    <source>
        <dbReference type="Proteomes" id="UP001642409"/>
    </source>
</evidence>
<name>A0ABP1J0L2_9EUKA</name>
<keyword evidence="3" id="KW-1185">Reference proteome</keyword>
<accession>A0ABP1J0L2</accession>
<dbReference type="EMBL" id="CAXDID020000105">
    <property type="protein sequence ID" value="CAL6027722.1"/>
    <property type="molecule type" value="Genomic_DNA"/>
</dbReference>
<evidence type="ECO:0000256" key="1">
    <source>
        <dbReference type="SAM" id="Coils"/>
    </source>
</evidence>
<proteinExistence type="predicted"/>
<keyword evidence="1" id="KW-0175">Coiled coil</keyword>
<gene>
    <name evidence="2" type="ORF">HINF_LOCUS31463</name>
</gene>
<sequence length="720" mass="83130">MLELDLQEFDATIPCDRFVLSFKILNDSQETDYAFEGQYASAILDNDLLESKMSYEFPCCSVIQQIYVQVKLFLQEKEVMKGQLTVSKSQIIQLTKCKFTFNFKQLPQPIVNATTIKLVELNLPTIILPLSQRNIFQDLVLQLGEKNKSQTTTVTKQLSVFNDVSPPFRLQLLLLKGSEFAQQIQLLNGTVQQHGCQQVMMSFQFEILMLMFLDVVYWLHSFPAQSKDKVYKKLTDLTEDFQPDWLMKIINGTADTEEIQDQLETLVKKIHNKKKLAEITEEYTKIAALSGKSYTALFLITHAQFKDQGTENLYARNIDYLSTNKNFKAAPPENFPAQCPIFSFLQEADLCVQCLYSAFGDIVQYQLSTTLDDIQPLEIVANQERVAHQQLVQIDFLKQSAFDQVSTLFPIRFNDFDAKQHLVVQFFNRVSGQVTQRLDFDFLELKRILSFQQDQVVDKSKAVFYFTFKPDSKHEDVKDKKNPMMKTAIHQKNNNIVEEKKEVINVQEIDRQIQILQEVFTQQSAQIDTNQKNLVQLQKNPLNELKLNKTELSAVQKRLNLVPVHDYKDIFTQLQCKSKLELSKILLENLIKLNYLNNQNSKTQLNAKTLENEVLLEQNALIKQFETSINQIKRQLDGMTHMSMLAATNNKVQNKPNNNVMIQNSFQVIDSTQSLLENEPEDHFQNYSKISTANAYRKPPKMLANQSSASKYLDDLMNAK</sequence>
<organism evidence="2 3">
    <name type="scientific">Hexamita inflata</name>
    <dbReference type="NCBI Taxonomy" id="28002"/>
    <lineage>
        <taxon>Eukaryota</taxon>
        <taxon>Metamonada</taxon>
        <taxon>Diplomonadida</taxon>
        <taxon>Hexamitidae</taxon>
        <taxon>Hexamitinae</taxon>
        <taxon>Hexamita</taxon>
    </lineage>
</organism>
<protein>
    <submittedName>
        <fullName evidence="2">Hypothetical_protein</fullName>
    </submittedName>
</protein>
<evidence type="ECO:0000313" key="2">
    <source>
        <dbReference type="EMBL" id="CAL6027722.1"/>
    </source>
</evidence>